<evidence type="ECO:0000256" key="3">
    <source>
        <dbReference type="ARBA" id="ARBA00022490"/>
    </source>
</evidence>
<dbReference type="PANTHER" id="PTHR10663">
    <property type="entry name" value="GUANYL-NUCLEOTIDE EXCHANGE FACTOR"/>
    <property type="match status" value="1"/>
</dbReference>
<dbReference type="AlphaFoldDB" id="A0A443SWG2"/>
<evidence type="ECO:0000259" key="6">
    <source>
        <dbReference type="PROSITE" id="PS50190"/>
    </source>
</evidence>
<dbReference type="SUPFAM" id="SSF48425">
    <property type="entry name" value="Sec7 domain"/>
    <property type="match status" value="1"/>
</dbReference>
<dbReference type="InterPro" id="IPR023394">
    <property type="entry name" value="Sec7_C_sf"/>
</dbReference>
<dbReference type="SMART" id="SM00222">
    <property type="entry name" value="Sec7"/>
    <property type="match status" value="1"/>
</dbReference>
<evidence type="ECO:0000313" key="7">
    <source>
        <dbReference type="EMBL" id="RWS31868.1"/>
    </source>
</evidence>
<dbReference type="Gene3D" id="1.10.220.20">
    <property type="match status" value="1"/>
</dbReference>
<evidence type="ECO:0000313" key="8">
    <source>
        <dbReference type="Proteomes" id="UP000288716"/>
    </source>
</evidence>
<evidence type="ECO:0000256" key="1">
    <source>
        <dbReference type="ARBA" id="ARBA00004496"/>
    </source>
</evidence>
<dbReference type="Proteomes" id="UP000288716">
    <property type="component" value="Unassembled WGS sequence"/>
</dbReference>
<dbReference type="PROSITE" id="PS50190">
    <property type="entry name" value="SEC7"/>
    <property type="match status" value="1"/>
</dbReference>
<protein>
    <submittedName>
        <fullName evidence="7">IQ motif and SEC7 domain-containing protein 1-like protein</fullName>
    </submittedName>
</protein>
<evidence type="ECO:0000256" key="4">
    <source>
        <dbReference type="ARBA" id="ARBA00022553"/>
    </source>
</evidence>
<feature type="domain" description="SEC7" evidence="6">
    <location>
        <begin position="83"/>
        <end position="258"/>
    </location>
</feature>
<dbReference type="EMBL" id="NCKV01000040">
    <property type="protein sequence ID" value="RWS31868.1"/>
    <property type="molecule type" value="Genomic_DNA"/>
</dbReference>
<evidence type="ECO:0000256" key="2">
    <source>
        <dbReference type="ARBA" id="ARBA00006248"/>
    </source>
</evidence>
<organism evidence="7 8">
    <name type="scientific">Leptotrombidium deliense</name>
    <dbReference type="NCBI Taxonomy" id="299467"/>
    <lineage>
        <taxon>Eukaryota</taxon>
        <taxon>Metazoa</taxon>
        <taxon>Ecdysozoa</taxon>
        <taxon>Arthropoda</taxon>
        <taxon>Chelicerata</taxon>
        <taxon>Arachnida</taxon>
        <taxon>Acari</taxon>
        <taxon>Acariformes</taxon>
        <taxon>Trombidiformes</taxon>
        <taxon>Prostigmata</taxon>
        <taxon>Anystina</taxon>
        <taxon>Parasitengona</taxon>
        <taxon>Trombiculoidea</taxon>
        <taxon>Trombiculidae</taxon>
        <taxon>Leptotrombidium</taxon>
    </lineage>
</organism>
<dbReference type="InterPro" id="IPR033742">
    <property type="entry name" value="IQSEC_PH"/>
</dbReference>
<reference evidence="7 8" key="1">
    <citation type="journal article" date="2018" name="Gigascience">
        <title>Genomes of trombidid mites reveal novel predicted allergens and laterally-transferred genes associated with secondary metabolism.</title>
        <authorList>
            <person name="Dong X."/>
            <person name="Chaisiri K."/>
            <person name="Xia D."/>
            <person name="Armstrong S.D."/>
            <person name="Fang Y."/>
            <person name="Donnelly M.J."/>
            <person name="Kadowaki T."/>
            <person name="McGarry J.W."/>
            <person name="Darby A.C."/>
            <person name="Makepeace B.L."/>
        </authorList>
    </citation>
    <scope>NUCLEOTIDE SEQUENCE [LARGE SCALE GENOMIC DNA]</scope>
    <source>
        <strain evidence="7">UoL-UT</strain>
    </source>
</reference>
<gene>
    <name evidence="7" type="ORF">B4U80_10814</name>
</gene>
<comment type="subcellular location">
    <subcellularLocation>
        <location evidence="1">Cytoplasm</location>
    </subcellularLocation>
</comment>
<keyword evidence="4" id="KW-0597">Phosphoprotein</keyword>
<dbReference type="GO" id="GO:0030036">
    <property type="term" value="P:actin cytoskeleton organization"/>
    <property type="evidence" value="ECO:0007669"/>
    <property type="project" value="TreeGrafter"/>
</dbReference>
<dbReference type="GO" id="GO:0005085">
    <property type="term" value="F:guanyl-nucleotide exchange factor activity"/>
    <property type="evidence" value="ECO:0007669"/>
    <property type="project" value="InterPro"/>
</dbReference>
<dbReference type="Gene3D" id="2.30.29.30">
    <property type="entry name" value="Pleckstrin-homology domain (PH domain)/Phosphotyrosine-binding domain (PTB)"/>
    <property type="match status" value="1"/>
</dbReference>
<dbReference type="PANTHER" id="PTHR10663:SF342">
    <property type="entry name" value="FI21420P1"/>
    <property type="match status" value="1"/>
</dbReference>
<dbReference type="Pfam" id="PF01369">
    <property type="entry name" value="Sec7"/>
    <property type="match status" value="1"/>
</dbReference>
<dbReference type="Pfam" id="PF16453">
    <property type="entry name" value="IQ_SEC7_PH"/>
    <property type="match status" value="1"/>
</dbReference>
<sequence>MLERKYGGIEARKAAIVIQRAFRKYQLNQKFATLASVALKLTKEKSSNSSLMLFKQQQRFSSSSLESSSSSSNGSIIKSHPVERGIQYLIEENFIESTNLNDCELAENIANFLLTRKGLSKQMIGEYLGNIQSKFQQLVLKYFTRLIDFKLLEVDEALRKFQTNFRFPGEAQKIEKIIEMFAHTYYDQNKSYLVDLMSRDDVFILSFAIIMLNTDLHTPNNKHRMTKDQWFKNINSILKNSDKLQKLLNSIYDRIKLNEFKTGADHCSHVLKVQQSLVYQSKHQNPINLCLTWRRLVCFCRLYEIIDLNKKESAHKHQREIFLFNDLLLITKLTSKKSNSTSTCPT</sequence>
<dbReference type="OrthoDB" id="430364at2759"/>
<dbReference type="InterPro" id="IPR011993">
    <property type="entry name" value="PH-like_dom_sf"/>
</dbReference>
<comment type="caution">
    <text evidence="7">The sequence shown here is derived from an EMBL/GenBank/DDBJ whole genome shotgun (WGS) entry which is preliminary data.</text>
</comment>
<proteinExistence type="inferred from homology"/>
<dbReference type="GO" id="GO:0005737">
    <property type="term" value="C:cytoplasm"/>
    <property type="evidence" value="ECO:0007669"/>
    <property type="project" value="UniProtKB-SubCell"/>
</dbReference>
<dbReference type="InterPro" id="IPR000904">
    <property type="entry name" value="Sec7_dom"/>
</dbReference>
<dbReference type="Gene3D" id="1.10.1000.11">
    <property type="entry name" value="Arf Nucleotide-binding Site Opener,domain 2"/>
    <property type="match status" value="1"/>
</dbReference>
<dbReference type="InterPro" id="IPR035999">
    <property type="entry name" value="Sec7_dom_sf"/>
</dbReference>
<keyword evidence="3" id="KW-0963">Cytoplasm</keyword>
<dbReference type="STRING" id="299467.A0A443SWG2"/>
<evidence type="ECO:0000256" key="5">
    <source>
        <dbReference type="ARBA" id="ARBA00023054"/>
    </source>
</evidence>
<name>A0A443SWG2_9ACAR</name>
<dbReference type="SUPFAM" id="SSF50729">
    <property type="entry name" value="PH domain-like"/>
    <property type="match status" value="1"/>
</dbReference>
<keyword evidence="8" id="KW-1185">Reference proteome</keyword>
<keyword evidence="5" id="KW-0175">Coiled coil</keyword>
<comment type="similarity">
    <text evidence="2">Belongs to the BRAG family.</text>
</comment>
<dbReference type="VEuPathDB" id="VectorBase:LDEU000171"/>
<dbReference type="CDD" id="cd00171">
    <property type="entry name" value="Sec7"/>
    <property type="match status" value="1"/>
</dbReference>
<dbReference type="GO" id="GO:0032012">
    <property type="term" value="P:regulation of ARF protein signal transduction"/>
    <property type="evidence" value="ECO:0007669"/>
    <property type="project" value="InterPro"/>
</dbReference>
<accession>A0A443SWG2</accession>